<organism evidence="2 3">
    <name type="scientific">Trypanosoma brucei gambiense (strain MHOM/CI/86/DAL972)</name>
    <dbReference type="NCBI Taxonomy" id="679716"/>
    <lineage>
        <taxon>Eukaryota</taxon>
        <taxon>Discoba</taxon>
        <taxon>Euglenozoa</taxon>
        <taxon>Kinetoplastea</taxon>
        <taxon>Metakinetoplastina</taxon>
        <taxon>Trypanosomatida</taxon>
        <taxon>Trypanosomatidae</taxon>
        <taxon>Trypanosoma</taxon>
    </lineage>
</organism>
<dbReference type="EMBL" id="FN554971">
    <property type="protein sequence ID" value="CBH13714.1"/>
    <property type="molecule type" value="Genomic_DNA"/>
</dbReference>
<reference evidence="3" key="1">
    <citation type="journal article" date="2010" name="PLoS Negl. Trop. Dis.">
        <title>The genome sequence of Trypanosoma brucei gambiense, causative agent of chronic human african trypanosomiasis.</title>
        <authorList>
            <person name="Jackson A.P."/>
            <person name="Sanders M."/>
            <person name="Berry A."/>
            <person name="McQuillan J."/>
            <person name="Aslett M.A."/>
            <person name="Quail M.A."/>
            <person name="Chukualim B."/>
            <person name="Capewell P."/>
            <person name="MacLeod A."/>
            <person name="Melville S.E."/>
            <person name="Gibson W."/>
            <person name="Barry J.D."/>
            <person name="Berriman M."/>
            <person name="Hertz-Fowler C."/>
        </authorList>
    </citation>
    <scope>NUCLEOTIDE SEQUENCE [LARGE SCALE GENOMIC DNA]</scope>
    <source>
        <strain evidence="3">MHOM/CI/86/DAL972</strain>
    </source>
</reference>
<dbReference type="GeneID" id="23863882"/>
<feature type="transmembrane region" description="Helical" evidence="1">
    <location>
        <begin position="29"/>
        <end position="51"/>
    </location>
</feature>
<sequence length="100" mass="11607">MEWNGGTMTKKRCFDCCCHSRRVIVLIPIALSSSTPFFLFAVLLFFFFFFYKKDKKTSASSSLSFSFQLQMPLGGRRWYRKSNTERNTDLKSTVCGWLCG</sequence>
<keyword evidence="1" id="KW-0812">Transmembrane</keyword>
<protein>
    <submittedName>
        <fullName evidence="2">Uncharacterized protein</fullName>
    </submittedName>
</protein>
<evidence type="ECO:0000256" key="1">
    <source>
        <dbReference type="SAM" id="Phobius"/>
    </source>
</evidence>
<proteinExistence type="predicted"/>
<gene>
    <name evidence="2" type="ORF">TbgDal_VIII6520</name>
</gene>
<dbReference type="KEGG" id="tbg:TbgDal_VIII6520"/>
<dbReference type="RefSeq" id="XP_011775990.1">
    <property type="nucleotide sequence ID" value="XM_011777688.1"/>
</dbReference>
<keyword evidence="1" id="KW-1133">Transmembrane helix</keyword>
<evidence type="ECO:0000313" key="3">
    <source>
        <dbReference type="Proteomes" id="UP000002316"/>
    </source>
</evidence>
<accession>C9ZWC5</accession>
<name>C9ZWC5_TRYB9</name>
<dbReference type="Proteomes" id="UP000002316">
    <property type="component" value="Chromosome 8"/>
</dbReference>
<dbReference type="AlphaFoldDB" id="C9ZWC5"/>
<evidence type="ECO:0000313" key="2">
    <source>
        <dbReference type="EMBL" id="CBH13714.1"/>
    </source>
</evidence>
<keyword evidence="1" id="KW-0472">Membrane</keyword>